<name>A0A5M6CH58_9BACT</name>
<feature type="domain" description="Secretion system C-terminal sorting" evidence="2">
    <location>
        <begin position="218"/>
        <end position="293"/>
    </location>
</feature>
<proteinExistence type="predicted"/>
<feature type="signal peptide" evidence="1">
    <location>
        <begin position="1"/>
        <end position="21"/>
    </location>
</feature>
<dbReference type="InterPro" id="IPR026444">
    <property type="entry name" value="Secre_tail"/>
</dbReference>
<keyword evidence="1" id="KW-0732">Signal</keyword>
<keyword evidence="4" id="KW-1185">Reference proteome</keyword>
<dbReference type="NCBIfam" id="TIGR04183">
    <property type="entry name" value="Por_Secre_tail"/>
    <property type="match status" value="1"/>
</dbReference>
<organism evidence="3 4">
    <name type="scientific">Taibaiella lutea</name>
    <dbReference type="NCBI Taxonomy" id="2608001"/>
    <lineage>
        <taxon>Bacteria</taxon>
        <taxon>Pseudomonadati</taxon>
        <taxon>Bacteroidota</taxon>
        <taxon>Chitinophagia</taxon>
        <taxon>Chitinophagales</taxon>
        <taxon>Chitinophagaceae</taxon>
        <taxon>Taibaiella</taxon>
    </lineage>
</organism>
<dbReference type="RefSeq" id="WP_150033010.1">
    <property type="nucleotide sequence ID" value="NZ_VWSH01000003.1"/>
</dbReference>
<dbReference type="Proteomes" id="UP000323632">
    <property type="component" value="Unassembled WGS sequence"/>
</dbReference>
<reference evidence="3 4" key="1">
    <citation type="submission" date="2019-09" db="EMBL/GenBank/DDBJ databases">
        <title>Genome sequence and assembly of Taibaiella sp.</title>
        <authorList>
            <person name="Chhetri G."/>
        </authorList>
    </citation>
    <scope>NUCLEOTIDE SEQUENCE [LARGE SCALE GENOMIC DNA]</scope>
    <source>
        <strain evidence="3 4">KVB11</strain>
    </source>
</reference>
<evidence type="ECO:0000313" key="4">
    <source>
        <dbReference type="Proteomes" id="UP000323632"/>
    </source>
</evidence>
<gene>
    <name evidence="3" type="ORF">F0919_11995</name>
</gene>
<protein>
    <submittedName>
        <fullName evidence="3">T9SS type A sorting domain-containing protein</fullName>
    </submittedName>
</protein>
<evidence type="ECO:0000256" key="1">
    <source>
        <dbReference type="SAM" id="SignalP"/>
    </source>
</evidence>
<dbReference type="EMBL" id="VWSH01000003">
    <property type="protein sequence ID" value="KAA5533262.1"/>
    <property type="molecule type" value="Genomic_DNA"/>
</dbReference>
<dbReference type="Gene3D" id="2.60.40.4070">
    <property type="match status" value="1"/>
</dbReference>
<sequence length="296" mass="32510">MKKRFYATLCLLTALGTGAFAQRHCDVEVLPLIGPADGSNYSCNTTVVSGYYFVNNGPDTLRSTDSFQLFDPNVDNAANGADPLDPTTWFVYANVKPTGTVLNGVVDTVPSPALNIPPGDTILYYKWNDTVTRLCSLILADTTATSVDGESIDYYVFTQTGTVPPNGKYYWLARFAGFYGTNVVDTVTDNNFQFNTITLNCNTTSINDVNHKKVNLTVYPNPANNTINFKYSFLKSENVTARIMDLTGRTLKTVNLGKASPGDHQFEIQINELPTGTYLLEFATDNSKGISKFTKN</sequence>
<accession>A0A5M6CH58</accession>
<evidence type="ECO:0000313" key="3">
    <source>
        <dbReference type="EMBL" id="KAA5533262.1"/>
    </source>
</evidence>
<evidence type="ECO:0000259" key="2">
    <source>
        <dbReference type="Pfam" id="PF18962"/>
    </source>
</evidence>
<dbReference type="AlphaFoldDB" id="A0A5M6CH58"/>
<feature type="chain" id="PRO_5024402449" evidence="1">
    <location>
        <begin position="22"/>
        <end position="296"/>
    </location>
</feature>
<dbReference type="Pfam" id="PF18962">
    <property type="entry name" value="Por_Secre_tail"/>
    <property type="match status" value="1"/>
</dbReference>
<comment type="caution">
    <text evidence="3">The sequence shown here is derived from an EMBL/GenBank/DDBJ whole genome shotgun (WGS) entry which is preliminary data.</text>
</comment>